<evidence type="ECO:0000313" key="3">
    <source>
        <dbReference type="EMBL" id="KAJ02688.1"/>
    </source>
</evidence>
<dbReference type="STRING" id="83219.PM02_13020"/>
<dbReference type="InterPro" id="IPR014044">
    <property type="entry name" value="CAP_dom"/>
</dbReference>
<accession>A0A061SSU0</accession>
<dbReference type="Gene3D" id="3.40.33.10">
    <property type="entry name" value="CAP"/>
    <property type="match status" value="1"/>
</dbReference>
<sequence>MRSLLLVLAMALGMPALADPAVLRPVNELRVAQGHAPMVYAPSLENAALLHAIDMAQRKYFAHEGRDGSTVGQRVTAQGYEWCLVAENIAKGQRSLTQVMQDWAESPGHLANMIRPELREIGVARGPGHLWVMVLAAPC</sequence>
<dbReference type="eggNOG" id="COG2340">
    <property type="taxonomic scope" value="Bacteria"/>
</dbReference>
<dbReference type="OrthoDB" id="9811255at2"/>
<dbReference type="AlphaFoldDB" id="A0A061SSU0"/>
<feature type="signal peptide" evidence="1">
    <location>
        <begin position="1"/>
        <end position="18"/>
    </location>
</feature>
<keyword evidence="5" id="KW-1185">Reference proteome</keyword>
<proteinExistence type="predicted"/>
<feature type="domain" description="SCP" evidence="2">
    <location>
        <begin position="23"/>
        <end position="125"/>
    </location>
</feature>
<comment type="caution">
    <text evidence="3">The sequence shown here is derived from an EMBL/GenBank/DDBJ whole genome shotgun (WGS) entry which is preliminary data.</text>
</comment>
<keyword evidence="1" id="KW-0732">Signal</keyword>
<dbReference type="SUPFAM" id="SSF55797">
    <property type="entry name" value="PR-1-like"/>
    <property type="match status" value="1"/>
</dbReference>
<dbReference type="Proteomes" id="UP000027337">
    <property type="component" value="Unassembled WGS sequence"/>
</dbReference>
<evidence type="ECO:0000256" key="1">
    <source>
        <dbReference type="SAM" id="SignalP"/>
    </source>
</evidence>
<evidence type="ECO:0000313" key="5">
    <source>
        <dbReference type="Proteomes" id="UP000027337"/>
    </source>
</evidence>
<dbReference type="EMBL" id="QBKU01000008">
    <property type="protein sequence ID" value="PTX73244.1"/>
    <property type="molecule type" value="Genomic_DNA"/>
</dbReference>
<organism evidence="3 5">
    <name type="scientific">Sulfitobacter mediterraneus</name>
    <dbReference type="NCBI Taxonomy" id="83219"/>
    <lineage>
        <taxon>Bacteria</taxon>
        <taxon>Pseudomonadati</taxon>
        <taxon>Pseudomonadota</taxon>
        <taxon>Alphaproteobacteria</taxon>
        <taxon>Rhodobacterales</taxon>
        <taxon>Roseobacteraceae</taxon>
        <taxon>Sulfitobacter</taxon>
    </lineage>
</organism>
<dbReference type="Pfam" id="PF00188">
    <property type="entry name" value="CAP"/>
    <property type="match status" value="1"/>
</dbReference>
<reference evidence="3 5" key="1">
    <citation type="journal article" date="2014" name="Genome Announc.">
        <title>Draft Genome Sequences of Two Isolates of the Roseobacter Group, Sulfitobacter sp. Strains 3SOLIMAR09 and 1FIGIMAR09, from Harbors of Mallorca Island (Mediterranean Sea).</title>
        <authorList>
            <person name="Mas-Llado M."/>
            <person name="Pina-Villalonga J.M."/>
            <person name="Brunet-Galmes I."/>
            <person name="Nogales B."/>
            <person name="Bosch R."/>
        </authorList>
    </citation>
    <scope>NUCLEOTIDE SEQUENCE [LARGE SCALE GENOMIC DNA]</scope>
    <source>
        <strain evidence="3 5">1FIGIMAR09</strain>
    </source>
</reference>
<dbReference type="EMBL" id="JEMU01000010">
    <property type="protein sequence ID" value="KAJ02688.1"/>
    <property type="molecule type" value="Genomic_DNA"/>
</dbReference>
<dbReference type="Proteomes" id="UP000244092">
    <property type="component" value="Unassembled WGS sequence"/>
</dbReference>
<evidence type="ECO:0000313" key="4">
    <source>
        <dbReference type="EMBL" id="PTX73244.1"/>
    </source>
</evidence>
<dbReference type="InterPro" id="IPR035940">
    <property type="entry name" value="CAP_sf"/>
</dbReference>
<dbReference type="RefSeq" id="WP_025047754.1">
    <property type="nucleotide sequence ID" value="NZ_JAFBPZ010000002.1"/>
</dbReference>
<evidence type="ECO:0000259" key="2">
    <source>
        <dbReference type="Pfam" id="PF00188"/>
    </source>
</evidence>
<name>A0A061SSU0_9RHOB</name>
<dbReference type="CDD" id="cd05379">
    <property type="entry name" value="CAP_bacterial"/>
    <property type="match status" value="1"/>
</dbReference>
<gene>
    <name evidence="4" type="ORF">C8N31_108152</name>
    <name evidence="3" type="ORF">PM02_13020</name>
</gene>
<protein>
    <submittedName>
        <fullName evidence="4">Cysteine-rich secretory protein family protein</fullName>
    </submittedName>
</protein>
<dbReference type="PANTHER" id="PTHR31157:SF1">
    <property type="entry name" value="SCP DOMAIN-CONTAINING PROTEIN"/>
    <property type="match status" value="1"/>
</dbReference>
<evidence type="ECO:0000313" key="6">
    <source>
        <dbReference type="Proteomes" id="UP000244092"/>
    </source>
</evidence>
<dbReference type="PANTHER" id="PTHR31157">
    <property type="entry name" value="SCP DOMAIN-CONTAINING PROTEIN"/>
    <property type="match status" value="1"/>
</dbReference>
<reference evidence="4 6" key="2">
    <citation type="submission" date="2018-04" db="EMBL/GenBank/DDBJ databases">
        <title>Genomic Encyclopedia of Archaeal and Bacterial Type Strains, Phase II (KMG-II): from individual species to whole genera.</title>
        <authorList>
            <person name="Goeker M."/>
        </authorList>
    </citation>
    <scope>NUCLEOTIDE SEQUENCE [LARGE SCALE GENOMIC DNA]</scope>
    <source>
        <strain evidence="4 6">DSM 12244</strain>
    </source>
</reference>
<feature type="chain" id="PRO_5033209329" evidence="1">
    <location>
        <begin position="19"/>
        <end position="139"/>
    </location>
</feature>